<dbReference type="AlphaFoldDB" id="A0A7H2BIT5"/>
<keyword evidence="5 8" id="KW-0812">Transmembrane</keyword>
<dbReference type="GO" id="GO:0005886">
    <property type="term" value="C:plasma membrane"/>
    <property type="evidence" value="ECO:0007669"/>
    <property type="project" value="UniProtKB-SubCell"/>
</dbReference>
<dbReference type="EMBL" id="CP061538">
    <property type="protein sequence ID" value="QNV39581.1"/>
    <property type="molecule type" value="Genomic_DNA"/>
</dbReference>
<keyword evidence="3" id="KW-0813">Transport</keyword>
<evidence type="ECO:0000256" key="8">
    <source>
        <dbReference type="SAM" id="Phobius"/>
    </source>
</evidence>
<dbReference type="SUPFAM" id="SSF81345">
    <property type="entry name" value="ABC transporter involved in vitamin B12 uptake, BtuC"/>
    <property type="match status" value="1"/>
</dbReference>
<dbReference type="PANTHER" id="PTHR30472">
    <property type="entry name" value="FERRIC ENTEROBACTIN TRANSPORT SYSTEM PERMEASE PROTEIN"/>
    <property type="match status" value="1"/>
</dbReference>
<comment type="subcellular location">
    <subcellularLocation>
        <location evidence="1">Cell membrane</location>
        <topology evidence="1">Multi-pass membrane protein</topology>
    </subcellularLocation>
</comment>
<dbReference type="CDD" id="cd06550">
    <property type="entry name" value="TM_ABC_iron-siderophores_like"/>
    <property type="match status" value="1"/>
</dbReference>
<evidence type="ECO:0000256" key="3">
    <source>
        <dbReference type="ARBA" id="ARBA00022448"/>
    </source>
</evidence>
<name>A0A7H2BIT5_9MICC</name>
<feature type="transmembrane region" description="Helical" evidence="8">
    <location>
        <begin position="185"/>
        <end position="207"/>
    </location>
</feature>
<dbReference type="PANTHER" id="PTHR30472:SF1">
    <property type="entry name" value="FE(3+) DICITRATE TRANSPORT SYSTEM PERMEASE PROTEIN FECC-RELATED"/>
    <property type="match status" value="1"/>
</dbReference>
<dbReference type="InterPro" id="IPR000522">
    <property type="entry name" value="ABC_transptr_permease_BtuC"/>
</dbReference>
<organism evidence="9 10">
    <name type="scientific">Rothia amarae</name>
    <dbReference type="NCBI Taxonomy" id="169480"/>
    <lineage>
        <taxon>Bacteria</taxon>
        <taxon>Bacillati</taxon>
        <taxon>Actinomycetota</taxon>
        <taxon>Actinomycetes</taxon>
        <taxon>Micrococcales</taxon>
        <taxon>Micrococcaceae</taxon>
        <taxon>Rothia</taxon>
    </lineage>
</organism>
<evidence type="ECO:0000256" key="4">
    <source>
        <dbReference type="ARBA" id="ARBA00022475"/>
    </source>
</evidence>
<sequence length="324" mass="33082">MTAALVVLLALAVVSSIFWGTRDVGVNTVWNYFTHADLPAMTEAVLDQRSVRTLWAGTIGAALALAGAGMQGVTRNPLGDPGILGVNAGAAFAVVVGISLLGINSSTGMAGLAFIGAGITSALVYGLASVGRDGATPVKLALMGAAISAGLGSLTSALILNFSNALDSLRKWQLGSVAGSSMEEFFPGVFLLIAGALIIGLGARSINNFALGDDMATALGENVMLKRFIIFIGITLLSGTATSMCGPIAFLGLMAPHALRALVGPDYRAIIPLSALFGAALLIVADTVGRVIMPPEEIQVGVTMVVIGVPVFIYLVRTKKAVEL</sequence>
<dbReference type="GO" id="GO:0022857">
    <property type="term" value="F:transmembrane transporter activity"/>
    <property type="evidence" value="ECO:0007669"/>
    <property type="project" value="InterPro"/>
</dbReference>
<feature type="transmembrane region" description="Helical" evidence="8">
    <location>
        <begin position="297"/>
        <end position="316"/>
    </location>
</feature>
<protein>
    <submittedName>
        <fullName evidence="9">Iron ABC transporter permease</fullName>
    </submittedName>
</protein>
<dbReference type="FunFam" id="1.10.3470.10:FF:000001">
    <property type="entry name" value="Vitamin B12 ABC transporter permease BtuC"/>
    <property type="match status" value="1"/>
</dbReference>
<evidence type="ECO:0000313" key="10">
    <source>
        <dbReference type="Proteomes" id="UP000516421"/>
    </source>
</evidence>
<evidence type="ECO:0000256" key="2">
    <source>
        <dbReference type="ARBA" id="ARBA00007935"/>
    </source>
</evidence>
<evidence type="ECO:0000256" key="7">
    <source>
        <dbReference type="ARBA" id="ARBA00023136"/>
    </source>
</evidence>
<feature type="transmembrane region" description="Helical" evidence="8">
    <location>
        <begin position="140"/>
        <end position="165"/>
    </location>
</feature>
<dbReference type="InterPro" id="IPR037294">
    <property type="entry name" value="ABC_BtuC-like"/>
</dbReference>
<feature type="transmembrane region" description="Helical" evidence="8">
    <location>
        <begin position="82"/>
        <end position="103"/>
    </location>
</feature>
<dbReference type="Gene3D" id="1.10.3470.10">
    <property type="entry name" value="ABC transporter involved in vitamin B12 uptake, BtuC"/>
    <property type="match status" value="1"/>
</dbReference>
<dbReference type="GO" id="GO:0033214">
    <property type="term" value="P:siderophore-iron import into cell"/>
    <property type="evidence" value="ECO:0007669"/>
    <property type="project" value="TreeGrafter"/>
</dbReference>
<proteinExistence type="inferred from homology"/>
<evidence type="ECO:0000256" key="5">
    <source>
        <dbReference type="ARBA" id="ARBA00022692"/>
    </source>
</evidence>
<dbReference type="Proteomes" id="UP000516421">
    <property type="component" value="Chromosome"/>
</dbReference>
<evidence type="ECO:0000256" key="1">
    <source>
        <dbReference type="ARBA" id="ARBA00004651"/>
    </source>
</evidence>
<feature type="transmembrane region" description="Helical" evidence="8">
    <location>
        <begin position="109"/>
        <end position="128"/>
    </location>
</feature>
<keyword evidence="4" id="KW-1003">Cell membrane</keyword>
<keyword evidence="7 8" id="KW-0472">Membrane</keyword>
<feature type="transmembrane region" description="Helical" evidence="8">
    <location>
        <begin position="267"/>
        <end position="285"/>
    </location>
</feature>
<dbReference type="Pfam" id="PF01032">
    <property type="entry name" value="FecCD"/>
    <property type="match status" value="1"/>
</dbReference>
<reference evidence="9 10" key="1">
    <citation type="submission" date="2020-09" db="EMBL/GenBank/DDBJ databases">
        <title>Investigation of environmental microbe.</title>
        <authorList>
            <person name="Ou Y."/>
            <person name="Kang Q."/>
        </authorList>
    </citation>
    <scope>NUCLEOTIDE SEQUENCE [LARGE SCALE GENOMIC DNA]</scope>
    <source>
        <strain evidence="9 10">KJZ-9</strain>
    </source>
</reference>
<gene>
    <name evidence="9" type="ORF">IDM48_09415</name>
</gene>
<comment type="similarity">
    <text evidence="2">Belongs to the binding-protein-dependent transport system permease family. FecCD subfamily.</text>
</comment>
<accession>A0A7H2BIT5</accession>
<evidence type="ECO:0000256" key="6">
    <source>
        <dbReference type="ARBA" id="ARBA00022989"/>
    </source>
</evidence>
<dbReference type="KEGG" id="rama:IDM48_09415"/>
<evidence type="ECO:0000313" key="9">
    <source>
        <dbReference type="EMBL" id="QNV39581.1"/>
    </source>
</evidence>
<keyword evidence="10" id="KW-1185">Reference proteome</keyword>
<feature type="transmembrane region" description="Helical" evidence="8">
    <location>
        <begin position="53"/>
        <end position="70"/>
    </location>
</feature>
<keyword evidence="6 8" id="KW-1133">Transmembrane helix</keyword>
<feature type="transmembrane region" description="Helical" evidence="8">
    <location>
        <begin position="228"/>
        <end position="255"/>
    </location>
</feature>
<dbReference type="RefSeq" id="WP_190617101.1">
    <property type="nucleotide sequence ID" value="NZ_CP061538.1"/>
</dbReference>